<gene>
    <name evidence="1" type="ORF">ARMOST_22347</name>
</gene>
<organism evidence="1 2">
    <name type="scientific">Armillaria ostoyae</name>
    <name type="common">Armillaria root rot fungus</name>
    <dbReference type="NCBI Taxonomy" id="47428"/>
    <lineage>
        <taxon>Eukaryota</taxon>
        <taxon>Fungi</taxon>
        <taxon>Dikarya</taxon>
        <taxon>Basidiomycota</taxon>
        <taxon>Agaricomycotina</taxon>
        <taxon>Agaricomycetes</taxon>
        <taxon>Agaricomycetidae</taxon>
        <taxon>Agaricales</taxon>
        <taxon>Marasmiineae</taxon>
        <taxon>Physalacriaceae</taxon>
        <taxon>Armillaria</taxon>
    </lineage>
</organism>
<dbReference type="EMBL" id="FUEG01000068">
    <property type="protein sequence ID" value="SJL18747.1"/>
    <property type="molecule type" value="Genomic_DNA"/>
</dbReference>
<evidence type="ECO:0000313" key="1">
    <source>
        <dbReference type="EMBL" id="SJL18747.1"/>
    </source>
</evidence>
<dbReference type="AlphaFoldDB" id="A0A284SCL5"/>
<name>A0A284SCL5_ARMOS</name>
<accession>A0A284SCL5</accession>
<reference evidence="2" key="1">
    <citation type="journal article" date="2017" name="Nat. Ecol. Evol.">
        <title>Genome expansion and lineage-specific genetic innovations in the forest pathogenic fungi Armillaria.</title>
        <authorList>
            <person name="Sipos G."/>
            <person name="Prasanna A.N."/>
            <person name="Walter M.C."/>
            <person name="O'Connor E."/>
            <person name="Balint B."/>
            <person name="Krizsan K."/>
            <person name="Kiss B."/>
            <person name="Hess J."/>
            <person name="Varga T."/>
            <person name="Slot J."/>
            <person name="Riley R."/>
            <person name="Boka B."/>
            <person name="Rigling D."/>
            <person name="Barry K."/>
            <person name="Lee J."/>
            <person name="Mihaltcheva S."/>
            <person name="LaButti K."/>
            <person name="Lipzen A."/>
            <person name="Waldron R."/>
            <person name="Moloney N.M."/>
            <person name="Sperisen C."/>
            <person name="Kredics L."/>
            <person name="Vagvoelgyi C."/>
            <person name="Patrignani A."/>
            <person name="Fitzpatrick D."/>
            <person name="Nagy I."/>
            <person name="Doyle S."/>
            <person name="Anderson J.B."/>
            <person name="Grigoriev I.V."/>
            <person name="Gueldener U."/>
            <person name="Muensterkoetter M."/>
            <person name="Nagy L.G."/>
        </authorList>
    </citation>
    <scope>NUCLEOTIDE SEQUENCE [LARGE SCALE GENOMIC DNA]</scope>
    <source>
        <strain evidence="2">C18/9</strain>
    </source>
</reference>
<keyword evidence="2" id="KW-1185">Reference proteome</keyword>
<protein>
    <submittedName>
        <fullName evidence="1">Uncharacterized protein</fullName>
    </submittedName>
</protein>
<proteinExistence type="predicted"/>
<sequence>MPLVFPVAFEDDYISSNAARRGGVCQSGGVSGTEFAEGYFIVLSWSEEREQILWLSEVWGVVISL</sequence>
<evidence type="ECO:0000313" key="2">
    <source>
        <dbReference type="Proteomes" id="UP000219338"/>
    </source>
</evidence>
<dbReference type="Proteomes" id="UP000219338">
    <property type="component" value="Unassembled WGS sequence"/>
</dbReference>